<gene>
    <name evidence="1" type="ORF">SASC598J21_003740</name>
</gene>
<evidence type="ECO:0000313" key="2">
    <source>
        <dbReference type="Proteomes" id="UP000027644"/>
    </source>
</evidence>
<dbReference type="Proteomes" id="UP000027644">
    <property type="component" value="Unassembled WGS sequence"/>
</dbReference>
<organism evidence="1 2">
    <name type="scientific">Snodgrassella alvi SCGC AB-598-J21</name>
    <dbReference type="NCBI Taxonomy" id="1385367"/>
    <lineage>
        <taxon>Bacteria</taxon>
        <taxon>Pseudomonadati</taxon>
        <taxon>Pseudomonadota</taxon>
        <taxon>Betaproteobacteria</taxon>
        <taxon>Neisseriales</taxon>
        <taxon>Neisseriaceae</taxon>
        <taxon>Snodgrassella</taxon>
    </lineage>
</organism>
<reference evidence="1 2" key="1">
    <citation type="journal article" date="2014" name="PLoS Genet.">
        <title>Hidden diversity in honey bee gut symbionts detected by single-cell genomics.</title>
        <authorList>
            <person name="Engel P."/>
            <person name="Stepanauskas R."/>
            <person name="Moran N."/>
        </authorList>
    </citation>
    <scope>NUCLEOTIDE SEQUENCE [LARGE SCALE GENOMIC DNA]</scope>
    <source>
        <strain evidence="1 2">SCGC AB-598-J21</strain>
    </source>
</reference>
<name>A0A074W391_9NEIS</name>
<sequence length="54" mass="5994">LQEKFIQHNITAVTAYPDVKEAYQAALSEAGENDRIVVFGSFHTVAEIIDLSSR</sequence>
<dbReference type="SUPFAM" id="SSF53244">
    <property type="entry name" value="MurD-like peptide ligases, peptide-binding domain"/>
    <property type="match status" value="1"/>
</dbReference>
<accession>A0A074W391</accession>
<dbReference type="EMBL" id="AVQL01000282">
    <property type="protein sequence ID" value="KEQ01849.1"/>
    <property type="molecule type" value="Genomic_DNA"/>
</dbReference>
<feature type="non-terminal residue" evidence="1">
    <location>
        <position position="1"/>
    </location>
</feature>
<dbReference type="Gene3D" id="3.90.190.20">
    <property type="entry name" value="Mur ligase, C-terminal domain"/>
    <property type="match status" value="1"/>
</dbReference>
<dbReference type="GO" id="GO:0016881">
    <property type="term" value="F:acid-amino acid ligase activity"/>
    <property type="evidence" value="ECO:0007669"/>
    <property type="project" value="InterPro"/>
</dbReference>
<evidence type="ECO:0000313" key="1">
    <source>
        <dbReference type="EMBL" id="KEQ01849.1"/>
    </source>
</evidence>
<dbReference type="AlphaFoldDB" id="A0A074W391"/>
<protein>
    <submittedName>
        <fullName evidence="1">CDC45-like protein</fullName>
    </submittedName>
</protein>
<dbReference type="InterPro" id="IPR036615">
    <property type="entry name" value="Mur_ligase_C_dom_sf"/>
</dbReference>
<comment type="caution">
    <text evidence="1">The sequence shown here is derived from an EMBL/GenBank/DDBJ whole genome shotgun (WGS) entry which is preliminary data.</text>
</comment>
<proteinExistence type="predicted"/>